<feature type="transmembrane region" description="Helical" evidence="2">
    <location>
        <begin position="178"/>
        <end position="198"/>
    </location>
</feature>
<name>A0AA47KMG9_9GAMM</name>
<evidence type="ECO:0000313" key="5">
    <source>
        <dbReference type="Proteomes" id="UP001164748"/>
    </source>
</evidence>
<dbReference type="NCBIfam" id="TIGR00254">
    <property type="entry name" value="GGDEF"/>
    <property type="match status" value="1"/>
</dbReference>
<dbReference type="Proteomes" id="UP001164748">
    <property type="component" value="Chromosome"/>
</dbReference>
<dbReference type="AlphaFoldDB" id="A0AA47KMG9"/>
<dbReference type="InterPro" id="IPR000160">
    <property type="entry name" value="GGDEF_dom"/>
</dbReference>
<dbReference type="InterPro" id="IPR043128">
    <property type="entry name" value="Rev_trsase/Diguanyl_cyclase"/>
</dbReference>
<dbReference type="PROSITE" id="PS50887">
    <property type="entry name" value="GGDEF"/>
    <property type="match status" value="1"/>
</dbReference>
<dbReference type="EMBL" id="CP114588">
    <property type="protein sequence ID" value="WBA09594.1"/>
    <property type="molecule type" value="Genomic_DNA"/>
</dbReference>
<evidence type="ECO:0000259" key="3">
    <source>
        <dbReference type="PROSITE" id="PS50887"/>
    </source>
</evidence>
<dbReference type="SMART" id="SM00267">
    <property type="entry name" value="GGDEF"/>
    <property type="match status" value="1"/>
</dbReference>
<evidence type="ECO:0000256" key="1">
    <source>
        <dbReference type="SAM" id="MobiDB-lite"/>
    </source>
</evidence>
<evidence type="ECO:0000313" key="4">
    <source>
        <dbReference type="EMBL" id="WBA09594.1"/>
    </source>
</evidence>
<accession>A0AA47KMG9</accession>
<feature type="region of interest" description="Disordered" evidence="1">
    <location>
        <begin position="370"/>
        <end position="400"/>
    </location>
</feature>
<dbReference type="Gene3D" id="3.30.70.270">
    <property type="match status" value="1"/>
</dbReference>
<dbReference type="SUPFAM" id="SSF55073">
    <property type="entry name" value="Nucleotide cyclase"/>
    <property type="match status" value="1"/>
</dbReference>
<dbReference type="InterPro" id="IPR029787">
    <property type="entry name" value="Nucleotide_cyclase"/>
</dbReference>
<proteinExistence type="predicted"/>
<sequence length="418" mass="46708">MMRNKQLKIMPAKRVILVGCIALMAVGVVLTTHKITSLSDRLTSSQSKLVWYMLSLSKEYDALMTLLARYQGGKSSFDSVAVQHEILWSRFPVAIKMASEQTASQPNPSVLLNTIYRDLQASEASFYALRFSTHNIGDVMARYRQQRQQLEEYFGQTLSLPGNGYREHTRLLNQLGQLTTMMTLVMMAVGATVMLLIAHDAKRYYKLAREDQLTGLNNRHWLFDTLNHRFATSTEGVAILVIDLDGFKAINDTHGHNVGDVFLRTLAKHFSDELPSDAVIARLGGDEFAAIIPYQAKNTPVEVATKLVNIAQQQSVLLGYRCKVSASIGVAFGHNNICGERLLRYADTAMYAAKHGGKNQYRVYHDSMQASTHRLHSRGASRPPLESDDSRDSQSDQGDAFKVSLATIRHISKPDARE</sequence>
<protein>
    <submittedName>
        <fullName evidence="4">GGDEF domain-containing protein</fullName>
    </submittedName>
</protein>
<dbReference type="InterPro" id="IPR052163">
    <property type="entry name" value="DGC-Regulatory_Protein"/>
</dbReference>
<keyword evidence="2" id="KW-0472">Membrane</keyword>
<dbReference type="PANTHER" id="PTHR46663">
    <property type="entry name" value="DIGUANYLATE CYCLASE DGCT-RELATED"/>
    <property type="match status" value="1"/>
</dbReference>
<dbReference type="CDD" id="cd01949">
    <property type="entry name" value="GGDEF"/>
    <property type="match status" value="1"/>
</dbReference>
<reference evidence="4" key="1">
    <citation type="submission" date="2022-09" db="EMBL/GenBank/DDBJ databases">
        <authorList>
            <person name="Li Z.-J."/>
        </authorList>
    </citation>
    <scope>NUCLEOTIDE SEQUENCE</scope>
    <source>
        <strain evidence="4">TGB11</strain>
    </source>
</reference>
<keyword evidence="2" id="KW-1133">Transmembrane helix</keyword>
<dbReference type="Pfam" id="PF00990">
    <property type="entry name" value="GGDEF"/>
    <property type="match status" value="1"/>
</dbReference>
<dbReference type="RefSeq" id="WP_269579728.1">
    <property type="nucleotide sequence ID" value="NZ_CP114588.1"/>
</dbReference>
<gene>
    <name evidence="4" type="ORF">N8M53_05200</name>
</gene>
<keyword evidence="2" id="KW-0812">Transmembrane</keyword>
<dbReference type="PANTHER" id="PTHR46663:SF2">
    <property type="entry name" value="GGDEF DOMAIN-CONTAINING PROTEIN"/>
    <property type="match status" value="1"/>
</dbReference>
<feature type="domain" description="GGDEF" evidence="3">
    <location>
        <begin position="235"/>
        <end position="366"/>
    </location>
</feature>
<evidence type="ECO:0000256" key="2">
    <source>
        <dbReference type="SAM" id="Phobius"/>
    </source>
</evidence>
<organism evidence="4 5">
    <name type="scientific">Salinivibrio kushneri</name>
    <dbReference type="NCBI Taxonomy" id="1908198"/>
    <lineage>
        <taxon>Bacteria</taxon>
        <taxon>Pseudomonadati</taxon>
        <taxon>Pseudomonadota</taxon>
        <taxon>Gammaproteobacteria</taxon>
        <taxon>Vibrionales</taxon>
        <taxon>Vibrionaceae</taxon>
        <taxon>Salinivibrio</taxon>
    </lineage>
</organism>